<protein>
    <submittedName>
        <fullName evidence="4">GNAT family N-acetyltransferase</fullName>
    </submittedName>
</protein>
<dbReference type="EMBL" id="BAAAOB010000001">
    <property type="protein sequence ID" value="GAA1785274.1"/>
    <property type="molecule type" value="Genomic_DNA"/>
</dbReference>
<dbReference type="Proteomes" id="UP001500851">
    <property type="component" value="Unassembled WGS sequence"/>
</dbReference>
<evidence type="ECO:0000313" key="4">
    <source>
        <dbReference type="EMBL" id="GAA1785274.1"/>
    </source>
</evidence>
<gene>
    <name evidence="4" type="ORF">GCM10009768_12710</name>
</gene>
<feature type="domain" description="N-acetyltransferase" evidence="3">
    <location>
        <begin position="171"/>
        <end position="332"/>
    </location>
</feature>
<dbReference type="PROSITE" id="PS51186">
    <property type="entry name" value="GNAT"/>
    <property type="match status" value="1"/>
</dbReference>
<dbReference type="InterPro" id="IPR050832">
    <property type="entry name" value="Bact_Acetyltransf"/>
</dbReference>
<evidence type="ECO:0000256" key="2">
    <source>
        <dbReference type="ARBA" id="ARBA00023315"/>
    </source>
</evidence>
<keyword evidence="2" id="KW-0012">Acyltransferase</keyword>
<dbReference type="Gene3D" id="3.40.630.30">
    <property type="match status" value="1"/>
</dbReference>
<keyword evidence="1" id="KW-0808">Transferase</keyword>
<sequence length="332" mass="35031">MTSSRITGTSGITAALDAMNRRDRALDPQLPDRSFDASVRLLVSEHGGAVRAAGASTVEILRPGDPGAIWGAARRASLELRWDGDEAGAGELLDDWIAEVGPELAGAGAGADSGAGDWDSSLSLRLPSRDSALVRPMLSRGFAVTGVEGIRIGTRGADAAGAAERLRAAGISVRPAGPADLDLLAELDTELLAHDAQHGGVTPRPGATGILRDGIAQRLAADPEWTWILEQDGAPAGYLSIETGKDRHRERLAPGGSIAFIQAMYLRPGVRGGGLGEAVVEFGHGQLEGAGFDRILLDYAALNPRSGPFWCRMGYRPLWNTWQRRPALLARR</sequence>
<dbReference type="RefSeq" id="WP_344030713.1">
    <property type="nucleotide sequence ID" value="NZ_BAAAOB010000001.1"/>
</dbReference>
<keyword evidence="5" id="KW-1185">Reference proteome</keyword>
<dbReference type="PANTHER" id="PTHR43877">
    <property type="entry name" value="AMINOALKYLPHOSPHONATE N-ACETYLTRANSFERASE-RELATED-RELATED"/>
    <property type="match status" value="1"/>
</dbReference>
<dbReference type="SUPFAM" id="SSF55729">
    <property type="entry name" value="Acyl-CoA N-acyltransferases (Nat)"/>
    <property type="match status" value="1"/>
</dbReference>
<evidence type="ECO:0000259" key="3">
    <source>
        <dbReference type="PROSITE" id="PS51186"/>
    </source>
</evidence>
<evidence type="ECO:0000313" key="5">
    <source>
        <dbReference type="Proteomes" id="UP001500851"/>
    </source>
</evidence>
<organism evidence="4 5">
    <name type="scientific">Leucobacter iarius</name>
    <dbReference type="NCBI Taxonomy" id="333963"/>
    <lineage>
        <taxon>Bacteria</taxon>
        <taxon>Bacillati</taxon>
        <taxon>Actinomycetota</taxon>
        <taxon>Actinomycetes</taxon>
        <taxon>Micrococcales</taxon>
        <taxon>Microbacteriaceae</taxon>
        <taxon>Leucobacter</taxon>
    </lineage>
</organism>
<dbReference type="Pfam" id="PF00583">
    <property type="entry name" value="Acetyltransf_1"/>
    <property type="match status" value="1"/>
</dbReference>
<dbReference type="InterPro" id="IPR016181">
    <property type="entry name" value="Acyl_CoA_acyltransferase"/>
</dbReference>
<dbReference type="InterPro" id="IPR000182">
    <property type="entry name" value="GNAT_dom"/>
</dbReference>
<comment type="caution">
    <text evidence="4">The sequence shown here is derived from an EMBL/GenBank/DDBJ whole genome shotgun (WGS) entry which is preliminary data.</text>
</comment>
<evidence type="ECO:0000256" key="1">
    <source>
        <dbReference type="ARBA" id="ARBA00022679"/>
    </source>
</evidence>
<name>A0ABP4XJF8_9MICO</name>
<proteinExistence type="predicted"/>
<accession>A0ABP4XJF8</accession>
<reference evidence="5" key="1">
    <citation type="journal article" date="2019" name="Int. J. Syst. Evol. Microbiol.">
        <title>The Global Catalogue of Microorganisms (GCM) 10K type strain sequencing project: providing services to taxonomists for standard genome sequencing and annotation.</title>
        <authorList>
            <consortium name="The Broad Institute Genomics Platform"/>
            <consortium name="The Broad Institute Genome Sequencing Center for Infectious Disease"/>
            <person name="Wu L."/>
            <person name="Ma J."/>
        </authorList>
    </citation>
    <scope>NUCLEOTIDE SEQUENCE [LARGE SCALE GENOMIC DNA]</scope>
    <source>
        <strain evidence="5">JCM 14736</strain>
    </source>
</reference>